<keyword evidence="2" id="KW-1185">Reference proteome</keyword>
<dbReference type="RefSeq" id="WP_162668892.1">
    <property type="nucleotide sequence ID" value="NZ_LR593886.1"/>
</dbReference>
<accession>A0A6P2CZC9</accession>
<dbReference type="AlphaFoldDB" id="A0A6P2CZC9"/>
<organism evidence="1 2">
    <name type="scientific">Gemmata massiliana</name>
    <dbReference type="NCBI Taxonomy" id="1210884"/>
    <lineage>
        <taxon>Bacteria</taxon>
        <taxon>Pseudomonadati</taxon>
        <taxon>Planctomycetota</taxon>
        <taxon>Planctomycetia</taxon>
        <taxon>Gemmatales</taxon>
        <taxon>Gemmataceae</taxon>
        <taxon>Gemmata</taxon>
    </lineage>
</organism>
<dbReference type="KEGG" id="gms:SOIL9_33730"/>
<proteinExistence type="predicted"/>
<sequence>MPLKKSNLGYVLCHVYDFPFGGAIYLPCVERYEVDTPCIVAWGDNDAEAAEAERFPAGIGKTTGEG</sequence>
<gene>
    <name evidence="1" type="ORF">SOIL9_33730</name>
</gene>
<evidence type="ECO:0000313" key="2">
    <source>
        <dbReference type="Proteomes" id="UP000464178"/>
    </source>
</evidence>
<reference evidence="1 2" key="1">
    <citation type="submission" date="2019-05" db="EMBL/GenBank/DDBJ databases">
        <authorList>
            <consortium name="Science for Life Laboratories"/>
        </authorList>
    </citation>
    <scope>NUCLEOTIDE SEQUENCE [LARGE SCALE GENOMIC DNA]</scope>
    <source>
        <strain evidence="1">Soil9</strain>
    </source>
</reference>
<dbReference type="EMBL" id="LR593886">
    <property type="protein sequence ID" value="VTR94341.1"/>
    <property type="molecule type" value="Genomic_DNA"/>
</dbReference>
<name>A0A6P2CZC9_9BACT</name>
<evidence type="ECO:0000313" key="1">
    <source>
        <dbReference type="EMBL" id="VTR94341.1"/>
    </source>
</evidence>
<dbReference type="Proteomes" id="UP000464178">
    <property type="component" value="Chromosome"/>
</dbReference>
<protein>
    <submittedName>
        <fullName evidence="1">Uncharacterized protein</fullName>
    </submittedName>
</protein>